<evidence type="ECO:0000313" key="2">
    <source>
        <dbReference type="Proteomes" id="UP000322362"/>
    </source>
</evidence>
<comment type="caution">
    <text evidence="1">The sequence shown here is derived from an EMBL/GenBank/DDBJ whole genome shotgun (WGS) entry which is preliminary data.</text>
</comment>
<dbReference type="GO" id="GO:0009055">
    <property type="term" value="F:electron transfer activity"/>
    <property type="evidence" value="ECO:0007669"/>
    <property type="project" value="InterPro"/>
</dbReference>
<proteinExistence type="predicted"/>
<name>A0A5D4HD00_9SPHI</name>
<evidence type="ECO:0000313" key="1">
    <source>
        <dbReference type="EMBL" id="TYR36680.1"/>
    </source>
</evidence>
<keyword evidence="2" id="KW-1185">Reference proteome</keyword>
<dbReference type="InterPro" id="IPR036909">
    <property type="entry name" value="Cyt_c-like_dom_sf"/>
</dbReference>
<dbReference type="Gene3D" id="1.10.760.10">
    <property type="entry name" value="Cytochrome c-like domain"/>
    <property type="match status" value="1"/>
</dbReference>
<reference evidence="1 2" key="1">
    <citation type="submission" date="2019-08" db="EMBL/GenBank/DDBJ databases">
        <title>Phlebobacter frassis gen. nov. sp. nov., a new member of family Sphingobacteriaceae isolated from sand fly rearing media.</title>
        <authorList>
            <person name="Kakumanu M.L."/>
            <person name="Marayati B.F."/>
            <person name="Wada-Katsumata A."/>
            <person name="Wasserberg G."/>
            <person name="Schal C."/>
            <person name="Apperson C.S."/>
            <person name="Ponnusamy L."/>
        </authorList>
    </citation>
    <scope>NUCLEOTIDE SEQUENCE [LARGE SCALE GENOMIC DNA]</scope>
    <source>
        <strain evidence="1 2">SSI9</strain>
    </source>
</reference>
<dbReference type="AlphaFoldDB" id="A0A5D4HD00"/>
<protein>
    <submittedName>
        <fullName evidence="1">Uncharacterized protein</fullName>
    </submittedName>
</protein>
<organism evidence="1 2">
    <name type="scientific">Sphingobacterium phlebotomi</name>
    <dbReference type="NCBI Taxonomy" id="2605433"/>
    <lineage>
        <taxon>Bacteria</taxon>
        <taxon>Pseudomonadati</taxon>
        <taxon>Bacteroidota</taxon>
        <taxon>Sphingobacteriia</taxon>
        <taxon>Sphingobacteriales</taxon>
        <taxon>Sphingobacteriaceae</taxon>
        <taxon>Sphingobacterium</taxon>
    </lineage>
</organism>
<gene>
    <name evidence="1" type="ORF">FXV77_09275</name>
</gene>
<sequence>MKTKAIYLLLSVARALAAFQRTLKSRGSRFDKFLDGKYYALHIIYILKRLFPATHVLRKFCNL</sequence>
<accession>A0A5D4HD00</accession>
<dbReference type="GO" id="GO:0020037">
    <property type="term" value="F:heme binding"/>
    <property type="evidence" value="ECO:0007669"/>
    <property type="project" value="InterPro"/>
</dbReference>
<dbReference type="Proteomes" id="UP000322362">
    <property type="component" value="Unassembled WGS sequence"/>
</dbReference>
<dbReference type="EMBL" id="VTAV01000004">
    <property type="protein sequence ID" value="TYR36680.1"/>
    <property type="molecule type" value="Genomic_DNA"/>
</dbReference>